<sequence>MVDPLPLRIFLATPGDLVDERAAVRACVDEHNARSEGANGIRYEVVEWNQVRGTVRRAQEAIDELIAESHFMIALFKNAWGSTPGSTWGYTSGTEEELFTGLLELGQAEQPMRDLWVGFVKDPAPDNRILTLRQNIINTYSVMFESITDLRDLKVKLADRLRSWEELAGAKTPRHVDLMPSSGKDVLRAANLRLRGEKLVELGQPDTGRALLRESAALGGPVEKLAYARVLRRAGDLEGAYTQTQNAIDYFAEDGLLYSALAADAFSAQARVLNDQGCYLDAIGRLERALTLLTGNDAYAQVIRCRIQDDLGLAYMKVEDLPGARRNFEAALQMRRDAGRDHEVCQSLINLARLEIAADDLPTAAGYADEVVLTLRGTPPSSLHANAGVLAAQVRLRQSRPEEGIPQAEWALAVNRQIANKNGEAISLLLLAQCCRAAGRRTEAEEHARACLALNESMENARGAEKAKWLLDRLPAS</sequence>
<dbReference type="Gene3D" id="1.25.40.10">
    <property type="entry name" value="Tetratricopeptide repeat domain"/>
    <property type="match status" value="1"/>
</dbReference>
<dbReference type="OrthoDB" id="3691954at2"/>
<dbReference type="Proteomes" id="UP000198741">
    <property type="component" value="Chromosome I"/>
</dbReference>
<accession>A0A1H0LES1</accession>
<dbReference type="RefSeq" id="WP_090475524.1">
    <property type="nucleotide sequence ID" value="NZ_LT629710.1"/>
</dbReference>
<evidence type="ECO:0000313" key="2">
    <source>
        <dbReference type="Proteomes" id="UP000198741"/>
    </source>
</evidence>
<dbReference type="SUPFAM" id="SSF48452">
    <property type="entry name" value="TPR-like"/>
    <property type="match status" value="1"/>
</dbReference>
<dbReference type="InterPro" id="IPR011990">
    <property type="entry name" value="TPR-like_helical_dom_sf"/>
</dbReference>
<name>A0A1H0LES1_9ACTN</name>
<keyword evidence="2" id="KW-1185">Reference proteome</keyword>
<reference evidence="1 2" key="1">
    <citation type="submission" date="2016-10" db="EMBL/GenBank/DDBJ databases">
        <authorList>
            <person name="de Groot N.N."/>
        </authorList>
    </citation>
    <scope>NUCLEOTIDE SEQUENCE [LARGE SCALE GENOMIC DNA]</scope>
    <source>
        <strain evidence="2">P4-7,KCTC 19426,CECT 7604</strain>
    </source>
</reference>
<organism evidence="1 2">
    <name type="scientific">Nakamurella panacisegetis</name>
    <dbReference type="NCBI Taxonomy" id="1090615"/>
    <lineage>
        <taxon>Bacteria</taxon>
        <taxon>Bacillati</taxon>
        <taxon>Actinomycetota</taxon>
        <taxon>Actinomycetes</taxon>
        <taxon>Nakamurellales</taxon>
        <taxon>Nakamurellaceae</taxon>
        <taxon>Nakamurella</taxon>
    </lineage>
</organism>
<protein>
    <submittedName>
        <fullName evidence="1">Tetratricopeptide repeat-containing protein</fullName>
    </submittedName>
</protein>
<gene>
    <name evidence="1" type="ORF">SAMN04515671_1635</name>
</gene>
<dbReference type="EMBL" id="LT629710">
    <property type="protein sequence ID" value="SDO66490.1"/>
    <property type="molecule type" value="Genomic_DNA"/>
</dbReference>
<proteinExistence type="predicted"/>
<dbReference type="AlphaFoldDB" id="A0A1H0LES1"/>
<dbReference type="InterPro" id="IPR019734">
    <property type="entry name" value="TPR_rpt"/>
</dbReference>
<evidence type="ECO:0000313" key="1">
    <source>
        <dbReference type="EMBL" id="SDO66490.1"/>
    </source>
</evidence>
<dbReference type="SMART" id="SM00028">
    <property type="entry name" value="TPR"/>
    <property type="match status" value="3"/>
</dbReference>